<dbReference type="GO" id="GO:0010333">
    <property type="term" value="F:terpene synthase activity"/>
    <property type="evidence" value="ECO:0007669"/>
    <property type="project" value="InterPro"/>
</dbReference>
<dbReference type="Proteomes" id="UP001197093">
    <property type="component" value="Unassembled WGS sequence"/>
</dbReference>
<name>A0AAD4I0J9_9PEZI</name>
<dbReference type="InterPro" id="IPR008949">
    <property type="entry name" value="Isoprenoid_synthase_dom_sf"/>
</dbReference>
<dbReference type="GO" id="GO:0046872">
    <property type="term" value="F:metal ion binding"/>
    <property type="evidence" value="ECO:0007669"/>
    <property type="project" value="UniProtKB-KW"/>
</dbReference>
<gene>
    <name evidence="5" type="ORF">NEMBOFW57_001148</name>
</gene>
<sequence>MEIPDNIREHPTLIELETMASDLIIISNDVLSYNKEQAVGDDEHNIITVIMKQFDLDVQEAMDKAGEIVRQRIEGFNVLYQQLPRYVGPVDLDVQKLVDGIANCVSGNLHWSYESQRYFGTRGPTVRETRIVGLLPKADGSIGVSQASPMPIPQRQELTV</sequence>
<evidence type="ECO:0000256" key="2">
    <source>
        <dbReference type="ARBA" id="ARBA00006333"/>
    </source>
</evidence>
<evidence type="ECO:0000256" key="1">
    <source>
        <dbReference type="ARBA" id="ARBA00001946"/>
    </source>
</evidence>
<dbReference type="EC" id="4.2.3.-" evidence="4"/>
<dbReference type="GO" id="GO:0008299">
    <property type="term" value="P:isoprenoid biosynthetic process"/>
    <property type="evidence" value="ECO:0007669"/>
    <property type="project" value="UniProtKB-ARBA"/>
</dbReference>
<reference evidence="5" key="1">
    <citation type="submission" date="2023-02" db="EMBL/GenBank/DDBJ databases">
        <authorList>
            <person name="Palmer J.M."/>
        </authorList>
    </citation>
    <scope>NUCLEOTIDE SEQUENCE</scope>
    <source>
        <strain evidence="5">FW57</strain>
    </source>
</reference>
<dbReference type="SUPFAM" id="SSF48576">
    <property type="entry name" value="Terpenoid synthases"/>
    <property type="match status" value="1"/>
</dbReference>
<accession>A0AAD4I0J9</accession>
<dbReference type="Gene3D" id="1.10.600.10">
    <property type="entry name" value="Farnesyl Diphosphate Synthase"/>
    <property type="match status" value="1"/>
</dbReference>
<evidence type="ECO:0000256" key="3">
    <source>
        <dbReference type="ARBA" id="ARBA00022842"/>
    </source>
</evidence>
<keyword evidence="4" id="KW-0456">Lyase</keyword>
<organism evidence="5 6">
    <name type="scientific">Staphylotrichum longicolle</name>
    <dbReference type="NCBI Taxonomy" id="669026"/>
    <lineage>
        <taxon>Eukaryota</taxon>
        <taxon>Fungi</taxon>
        <taxon>Dikarya</taxon>
        <taxon>Ascomycota</taxon>
        <taxon>Pezizomycotina</taxon>
        <taxon>Sordariomycetes</taxon>
        <taxon>Sordariomycetidae</taxon>
        <taxon>Sordariales</taxon>
        <taxon>Chaetomiaceae</taxon>
        <taxon>Staphylotrichum</taxon>
    </lineage>
</organism>
<dbReference type="InterPro" id="IPR034686">
    <property type="entry name" value="Terpene_cyclase-like_2"/>
</dbReference>
<dbReference type="PANTHER" id="PTHR35201:SF4">
    <property type="entry name" value="BETA-PINACENE SYNTHASE-RELATED"/>
    <property type="match status" value="1"/>
</dbReference>
<keyword evidence="4" id="KW-0479">Metal-binding</keyword>
<dbReference type="AlphaFoldDB" id="A0AAD4I0J9"/>
<evidence type="ECO:0000313" key="6">
    <source>
        <dbReference type="Proteomes" id="UP001197093"/>
    </source>
</evidence>
<comment type="similarity">
    <text evidence="2 4">Belongs to the terpene synthase family.</text>
</comment>
<evidence type="ECO:0000313" key="5">
    <source>
        <dbReference type="EMBL" id="KAG7291137.1"/>
    </source>
</evidence>
<evidence type="ECO:0000256" key="4">
    <source>
        <dbReference type="RuleBase" id="RU366034"/>
    </source>
</evidence>
<dbReference type="Pfam" id="PF19086">
    <property type="entry name" value="Terpene_syn_C_2"/>
    <property type="match status" value="1"/>
</dbReference>
<comment type="caution">
    <text evidence="5">The sequence shown here is derived from an EMBL/GenBank/DDBJ whole genome shotgun (WGS) entry which is preliminary data.</text>
</comment>
<dbReference type="PANTHER" id="PTHR35201">
    <property type="entry name" value="TERPENE SYNTHASE"/>
    <property type="match status" value="1"/>
</dbReference>
<keyword evidence="6" id="KW-1185">Reference proteome</keyword>
<comment type="cofactor">
    <cofactor evidence="1 4">
        <name>Mg(2+)</name>
        <dbReference type="ChEBI" id="CHEBI:18420"/>
    </cofactor>
</comment>
<keyword evidence="3 4" id="KW-0460">Magnesium</keyword>
<protein>
    <recommendedName>
        <fullName evidence="4">Terpene synthase</fullName>
        <ecNumber evidence="4">4.2.3.-</ecNumber>
    </recommendedName>
</protein>
<dbReference type="EMBL" id="JAHCVI010000001">
    <property type="protein sequence ID" value="KAG7291137.1"/>
    <property type="molecule type" value="Genomic_DNA"/>
</dbReference>
<proteinExistence type="inferred from homology"/>